<proteinExistence type="predicted"/>
<dbReference type="Proteomes" id="UP000005933">
    <property type="component" value="Unassembled WGS sequence"/>
</dbReference>
<keyword evidence="1" id="KW-1133">Transmembrane helix</keyword>
<gene>
    <name evidence="2" type="ORF">RRSL_03054</name>
</gene>
<evidence type="ECO:0008006" key="4">
    <source>
        <dbReference type="Google" id="ProtNLM"/>
    </source>
</evidence>
<evidence type="ECO:0000313" key="2">
    <source>
        <dbReference type="EMBL" id="EAP73364.1"/>
    </source>
</evidence>
<sequence length="114" mass="11896">MSRISNRLQSTGTGESGVLMRVHPAGLPDVCVFGDFQCSRLGSDASRIQHMEASHLAGGIVMLIASVVAGLLWGQFGAAVTFYTGATFRAIALAGLARHPVTRLNAWVADAPSA</sequence>
<keyword evidence="1" id="KW-0472">Membrane</keyword>
<feature type="transmembrane region" description="Helical" evidence="1">
    <location>
        <begin position="56"/>
        <end position="74"/>
    </location>
</feature>
<evidence type="ECO:0000256" key="1">
    <source>
        <dbReference type="SAM" id="Phobius"/>
    </source>
</evidence>
<comment type="caution">
    <text evidence="2">The sequence shown here is derived from an EMBL/GenBank/DDBJ whole genome shotgun (WGS) entry which is preliminary data.</text>
</comment>
<keyword evidence="1" id="KW-0812">Transmembrane</keyword>
<reference evidence="2 3" key="1">
    <citation type="journal article" date="2006" name="Mol. Plant Microbe Interact.">
        <title>Identification of open reading frames unique to a select agent: Ralstonia solanacearum race 3 biovar 2.</title>
        <authorList>
            <person name="Gabriel D.W."/>
            <person name="Allen C."/>
            <person name="Schell M."/>
            <person name="Denny T.P."/>
            <person name="Greenberg J.T."/>
            <person name="Duan Y.P."/>
            <person name="Flores-Cruz Z."/>
            <person name="Huang Q."/>
            <person name="Clifford J.M."/>
            <person name="Presting G."/>
            <person name="Gonzalez E.T."/>
            <person name="Reddy J."/>
            <person name="Elphinstone J."/>
            <person name="Swanson J."/>
            <person name="Yao J."/>
            <person name="Mulholland V."/>
            <person name="Liu L."/>
            <person name="Farmerie W."/>
            <person name="Patnaikuni M."/>
            <person name="Balogh B."/>
            <person name="Norman D."/>
            <person name="Alvarez A."/>
            <person name="Castillo J.A."/>
            <person name="Jones J."/>
            <person name="Saddler G."/>
            <person name="Walunas T."/>
            <person name="Zhukov A."/>
            <person name="Mikhailova N."/>
        </authorList>
    </citation>
    <scope>NUCLEOTIDE SEQUENCE [LARGE SCALE GENOMIC DNA]</scope>
    <source>
        <strain evidence="2 3">UW551</strain>
    </source>
</reference>
<name>A0AB33VEQ9_RALSU</name>
<accession>A0AB33VEQ9</accession>
<organism evidence="2 3">
    <name type="scientific">Ralstonia solanacearum (strain UW551)</name>
    <dbReference type="NCBI Taxonomy" id="342110"/>
    <lineage>
        <taxon>Bacteria</taxon>
        <taxon>Pseudomonadati</taxon>
        <taxon>Pseudomonadota</taxon>
        <taxon>Betaproteobacteria</taxon>
        <taxon>Burkholderiales</taxon>
        <taxon>Burkholderiaceae</taxon>
        <taxon>Ralstonia</taxon>
        <taxon>Ralstonia solanacearum species complex</taxon>
    </lineage>
</organism>
<evidence type="ECO:0000313" key="3">
    <source>
        <dbReference type="Proteomes" id="UP000005933"/>
    </source>
</evidence>
<dbReference type="EMBL" id="AAKL01000015">
    <property type="protein sequence ID" value="EAP73364.1"/>
    <property type="molecule type" value="Genomic_DNA"/>
</dbReference>
<protein>
    <recommendedName>
        <fullName evidence="4">Transmembrane protein</fullName>
    </recommendedName>
</protein>
<dbReference type="AlphaFoldDB" id="A0AB33VEQ9"/>